<comment type="function">
    <text evidence="3">Required for maturation of 30S ribosomal subunits.</text>
</comment>
<dbReference type="OrthoDB" id="9805006at2"/>
<dbReference type="SUPFAM" id="SSF74942">
    <property type="entry name" value="YhbC-like, C-terminal domain"/>
    <property type="match status" value="1"/>
</dbReference>
<dbReference type="Gene3D" id="2.30.30.180">
    <property type="entry name" value="Ribosome maturation factor RimP, C-terminal domain"/>
    <property type="match status" value="1"/>
</dbReference>
<comment type="subcellular location">
    <subcellularLocation>
        <location evidence="3">Cytoplasm</location>
    </subcellularLocation>
</comment>
<accession>A0A347WLT9</accession>
<dbReference type="GO" id="GO:0000028">
    <property type="term" value="P:ribosomal small subunit assembly"/>
    <property type="evidence" value="ECO:0007669"/>
    <property type="project" value="TreeGrafter"/>
</dbReference>
<proteinExistence type="inferred from homology"/>
<organism evidence="5 6">
    <name type="scientific">Suicoccus acidiformans</name>
    <dbReference type="NCBI Taxonomy" id="2036206"/>
    <lineage>
        <taxon>Bacteria</taxon>
        <taxon>Bacillati</taxon>
        <taxon>Bacillota</taxon>
        <taxon>Bacilli</taxon>
        <taxon>Lactobacillales</taxon>
        <taxon>Aerococcaceae</taxon>
        <taxon>Suicoccus</taxon>
    </lineage>
</organism>
<dbReference type="PANTHER" id="PTHR33867">
    <property type="entry name" value="RIBOSOME MATURATION FACTOR RIMP"/>
    <property type="match status" value="1"/>
</dbReference>
<dbReference type="GO" id="GO:0006412">
    <property type="term" value="P:translation"/>
    <property type="evidence" value="ECO:0007669"/>
    <property type="project" value="TreeGrafter"/>
</dbReference>
<dbReference type="GO" id="GO:0005829">
    <property type="term" value="C:cytosol"/>
    <property type="evidence" value="ECO:0007669"/>
    <property type="project" value="TreeGrafter"/>
</dbReference>
<dbReference type="InterPro" id="IPR035956">
    <property type="entry name" value="RimP_N_sf"/>
</dbReference>
<comment type="similarity">
    <text evidence="3">Belongs to the RimP family.</text>
</comment>
<feature type="domain" description="Ribosome maturation factor RimP N-terminal" evidence="4">
    <location>
        <begin position="11"/>
        <end position="85"/>
    </location>
</feature>
<dbReference type="HAMAP" id="MF_01077">
    <property type="entry name" value="RimP"/>
    <property type="match status" value="1"/>
</dbReference>
<dbReference type="EMBL" id="CP023434">
    <property type="protein sequence ID" value="AXY26046.1"/>
    <property type="molecule type" value="Genomic_DNA"/>
</dbReference>
<dbReference type="Pfam" id="PF02576">
    <property type="entry name" value="RimP_N"/>
    <property type="match status" value="1"/>
</dbReference>
<sequence length="157" mass="18088">MDDVLQRYCDIICPIVEAHQAKVYDIATKRLGRTLHLQVRVDKPGRITLDECVAINEAISQRIDELKAGWFGEPFVLDVSSPGAERELTSPEAIQEVIGEYVHLDYFGHQHGETYHEGVLVDVLDEVYILTYNDRGRFRQLRIQKDQVRKIRLAVKL</sequence>
<dbReference type="PANTHER" id="PTHR33867:SF1">
    <property type="entry name" value="RIBOSOME MATURATION FACTOR RIMP"/>
    <property type="match status" value="1"/>
</dbReference>
<evidence type="ECO:0000256" key="3">
    <source>
        <dbReference type="HAMAP-Rule" id="MF_01077"/>
    </source>
</evidence>
<keyword evidence="6" id="KW-1185">Reference proteome</keyword>
<dbReference type="InterPro" id="IPR036847">
    <property type="entry name" value="RimP_C_sf"/>
</dbReference>
<dbReference type="RefSeq" id="WP_118990944.1">
    <property type="nucleotide sequence ID" value="NZ_CP023434.1"/>
</dbReference>
<gene>
    <name evidence="3" type="primary">rimP</name>
    <name evidence="5" type="ORF">CL176_08545</name>
</gene>
<evidence type="ECO:0000256" key="1">
    <source>
        <dbReference type="ARBA" id="ARBA00022490"/>
    </source>
</evidence>
<dbReference type="InterPro" id="IPR028989">
    <property type="entry name" value="RimP_N"/>
</dbReference>
<dbReference type="Gene3D" id="3.30.300.70">
    <property type="entry name" value="RimP-like superfamily, N-terminal"/>
    <property type="match status" value="1"/>
</dbReference>
<dbReference type="AlphaFoldDB" id="A0A347WLT9"/>
<protein>
    <recommendedName>
        <fullName evidence="3">Ribosome maturation factor RimP</fullName>
    </recommendedName>
</protein>
<keyword evidence="2 3" id="KW-0690">Ribosome biogenesis</keyword>
<dbReference type="KEGG" id="abae:CL176_08545"/>
<dbReference type="InterPro" id="IPR003728">
    <property type="entry name" value="Ribosome_maturation_RimP"/>
</dbReference>
<reference evidence="5 6" key="1">
    <citation type="submission" date="2017-09" db="EMBL/GenBank/DDBJ databases">
        <title>Complete genome sequence of Oxytococcus suis strain ZY16052.</title>
        <authorList>
            <person name="Li F."/>
        </authorList>
    </citation>
    <scope>NUCLEOTIDE SEQUENCE [LARGE SCALE GENOMIC DNA]</scope>
    <source>
        <strain evidence="5 6">ZY16052</strain>
    </source>
</reference>
<evidence type="ECO:0000256" key="2">
    <source>
        <dbReference type="ARBA" id="ARBA00022517"/>
    </source>
</evidence>
<dbReference type="Proteomes" id="UP000263232">
    <property type="component" value="Chromosome"/>
</dbReference>
<evidence type="ECO:0000313" key="5">
    <source>
        <dbReference type="EMBL" id="AXY26046.1"/>
    </source>
</evidence>
<evidence type="ECO:0000313" key="6">
    <source>
        <dbReference type="Proteomes" id="UP000263232"/>
    </source>
</evidence>
<evidence type="ECO:0000259" key="4">
    <source>
        <dbReference type="Pfam" id="PF02576"/>
    </source>
</evidence>
<dbReference type="SUPFAM" id="SSF75420">
    <property type="entry name" value="YhbC-like, N-terminal domain"/>
    <property type="match status" value="1"/>
</dbReference>
<name>A0A347WLT9_9LACT</name>
<keyword evidence="1 3" id="KW-0963">Cytoplasm</keyword>